<dbReference type="EMBL" id="KI965517">
    <property type="protein sequence ID" value="EUD64277.1"/>
    <property type="molecule type" value="Genomic_DNA"/>
</dbReference>
<name>W6ZTP3_9APIC</name>
<dbReference type="RefSeq" id="XP_008819136.1">
    <property type="nucleotide sequence ID" value="XM_008820914.1"/>
</dbReference>
<gene>
    <name evidence="3" type="ORF">C922_05343</name>
</gene>
<keyword evidence="2" id="KW-0472">Membrane</keyword>
<evidence type="ECO:0000256" key="2">
    <source>
        <dbReference type="SAM" id="Phobius"/>
    </source>
</evidence>
<sequence length="93" mass="10884">MMAVGSPMAFQFFLVSYTILIIYLGRKLRKVNKSIKNKYRDEDRNKDRERARRPLQNGAEVSRSIIRDGVLVMRTPQNDGIPRMRPIQGRQGY</sequence>
<dbReference type="GeneID" id="20040617"/>
<keyword evidence="2" id="KW-1133">Transmembrane helix</keyword>
<feature type="region of interest" description="Disordered" evidence="1">
    <location>
        <begin position="74"/>
        <end position="93"/>
    </location>
</feature>
<feature type="compositionally biased region" description="Basic and acidic residues" evidence="1">
    <location>
        <begin position="38"/>
        <end position="52"/>
    </location>
</feature>
<protein>
    <submittedName>
        <fullName evidence="3">Uncharacterized protein</fullName>
    </submittedName>
</protein>
<proteinExistence type="predicted"/>
<reference evidence="3 4" key="1">
    <citation type="submission" date="2013-02" db="EMBL/GenBank/DDBJ databases">
        <title>The Genome Sequence of Plasmodium inui San Antonio 1.</title>
        <authorList>
            <consortium name="The Broad Institute Genome Sequencing Platform"/>
            <consortium name="The Broad Institute Genome Sequencing Center for Infectious Disease"/>
            <person name="Neafsey D."/>
            <person name="Cheeseman I."/>
            <person name="Volkman S."/>
            <person name="Adams J."/>
            <person name="Walker B."/>
            <person name="Young S.K."/>
            <person name="Zeng Q."/>
            <person name="Gargeya S."/>
            <person name="Fitzgerald M."/>
            <person name="Haas B."/>
            <person name="Abouelleil A."/>
            <person name="Alvarado L."/>
            <person name="Arachchi H.M."/>
            <person name="Berlin A.M."/>
            <person name="Chapman S.B."/>
            <person name="Dewar J."/>
            <person name="Goldberg J."/>
            <person name="Griggs A."/>
            <person name="Gujja S."/>
            <person name="Hansen M."/>
            <person name="Howarth C."/>
            <person name="Imamovic A."/>
            <person name="Larimer J."/>
            <person name="McCowan C."/>
            <person name="Murphy C."/>
            <person name="Neiman D."/>
            <person name="Pearson M."/>
            <person name="Priest M."/>
            <person name="Roberts A."/>
            <person name="Saif S."/>
            <person name="Shea T."/>
            <person name="Sisk P."/>
            <person name="Sykes S."/>
            <person name="Wortman J."/>
            <person name="Nusbaum C."/>
            <person name="Birren B."/>
        </authorList>
    </citation>
    <scope>NUCLEOTIDE SEQUENCE [LARGE SCALE GENOMIC DNA]</scope>
    <source>
        <strain evidence="3 4">San Antonio 1</strain>
    </source>
</reference>
<feature type="region of interest" description="Disordered" evidence="1">
    <location>
        <begin position="34"/>
        <end position="60"/>
    </location>
</feature>
<dbReference type="Proteomes" id="UP000030640">
    <property type="component" value="Unassembled WGS sequence"/>
</dbReference>
<feature type="transmembrane region" description="Helical" evidence="2">
    <location>
        <begin position="6"/>
        <end position="25"/>
    </location>
</feature>
<accession>W6ZTP3</accession>
<evidence type="ECO:0000256" key="1">
    <source>
        <dbReference type="SAM" id="MobiDB-lite"/>
    </source>
</evidence>
<evidence type="ECO:0000313" key="4">
    <source>
        <dbReference type="Proteomes" id="UP000030640"/>
    </source>
</evidence>
<organism evidence="3 4">
    <name type="scientific">Plasmodium inui San Antonio 1</name>
    <dbReference type="NCBI Taxonomy" id="1237626"/>
    <lineage>
        <taxon>Eukaryota</taxon>
        <taxon>Sar</taxon>
        <taxon>Alveolata</taxon>
        <taxon>Apicomplexa</taxon>
        <taxon>Aconoidasida</taxon>
        <taxon>Haemosporida</taxon>
        <taxon>Plasmodiidae</taxon>
        <taxon>Plasmodium</taxon>
        <taxon>Plasmodium (Plasmodium)</taxon>
    </lineage>
</organism>
<evidence type="ECO:0000313" key="3">
    <source>
        <dbReference type="EMBL" id="EUD64277.1"/>
    </source>
</evidence>
<keyword evidence="4" id="KW-1185">Reference proteome</keyword>
<keyword evidence="2" id="KW-0812">Transmembrane</keyword>
<dbReference type="AlphaFoldDB" id="W6ZTP3"/>
<dbReference type="VEuPathDB" id="PlasmoDB:C922_05343"/>